<evidence type="ECO:0000313" key="2">
    <source>
        <dbReference type="Proteomes" id="UP000244013"/>
    </source>
</evidence>
<gene>
    <name evidence="1" type="ORF">C8J25_101836</name>
</gene>
<proteinExistence type="predicted"/>
<evidence type="ECO:0000313" key="1">
    <source>
        <dbReference type="EMBL" id="PTW49328.1"/>
    </source>
</evidence>
<sequence length="29" mass="3129">MATIILYSIIAFALGCKASTVIEDTKAKR</sequence>
<protein>
    <submittedName>
        <fullName evidence="1">Uncharacterized protein</fullName>
    </submittedName>
</protein>
<organism evidence="1 2">
    <name type="scientific">Sphingomonas faeni</name>
    <dbReference type="NCBI Taxonomy" id="185950"/>
    <lineage>
        <taxon>Bacteria</taxon>
        <taxon>Pseudomonadati</taxon>
        <taxon>Pseudomonadota</taxon>
        <taxon>Alphaproteobacteria</taxon>
        <taxon>Sphingomonadales</taxon>
        <taxon>Sphingomonadaceae</taxon>
        <taxon>Sphingomonas</taxon>
    </lineage>
</organism>
<dbReference type="AlphaFoldDB" id="A0A2T5UCU9"/>
<dbReference type="EMBL" id="QAYE01000001">
    <property type="protein sequence ID" value="PTW49328.1"/>
    <property type="molecule type" value="Genomic_DNA"/>
</dbReference>
<accession>A0A2T5UCU9</accession>
<dbReference type="Proteomes" id="UP000244013">
    <property type="component" value="Unassembled WGS sequence"/>
</dbReference>
<comment type="caution">
    <text evidence="1">The sequence shown here is derived from an EMBL/GenBank/DDBJ whole genome shotgun (WGS) entry which is preliminary data.</text>
</comment>
<reference evidence="1 2" key="1">
    <citation type="submission" date="2018-04" db="EMBL/GenBank/DDBJ databases">
        <title>Genomic Encyclopedia of Type Strains, Phase III (KMG-III): the genomes of soil and plant-associated and newly described type strains.</title>
        <authorList>
            <person name="Whitman W."/>
        </authorList>
    </citation>
    <scope>NUCLEOTIDE SEQUENCE [LARGE SCALE GENOMIC DNA]</scope>
    <source>
        <strain evidence="1 2">MA-olki</strain>
    </source>
</reference>
<name>A0A2T5UCU9_9SPHN</name>